<dbReference type="AlphaFoldDB" id="A0A917HBV8"/>
<feature type="region of interest" description="Disordered" evidence="1">
    <location>
        <begin position="102"/>
        <end position="127"/>
    </location>
</feature>
<feature type="domain" description="Flagella basal body P-ring formation protein FlgA SAF" evidence="2">
    <location>
        <begin position="59"/>
        <end position="101"/>
    </location>
</feature>
<protein>
    <recommendedName>
        <fullName evidence="2">Flagella basal body P-ring formation protein FlgA SAF domain-containing protein</fullName>
    </recommendedName>
</protein>
<dbReference type="Proteomes" id="UP000647241">
    <property type="component" value="Unassembled WGS sequence"/>
</dbReference>
<comment type="caution">
    <text evidence="3">The sequence shown here is derived from an EMBL/GenBank/DDBJ whole genome shotgun (WGS) entry which is preliminary data.</text>
</comment>
<evidence type="ECO:0000313" key="4">
    <source>
        <dbReference type="Proteomes" id="UP000647241"/>
    </source>
</evidence>
<proteinExistence type="predicted"/>
<name>A0A917HBV8_9BACT</name>
<reference evidence="3" key="1">
    <citation type="journal article" date="2014" name="Int. J. Syst. Evol. Microbiol.">
        <title>Complete genome sequence of Corynebacterium casei LMG S-19264T (=DSM 44701T), isolated from a smear-ripened cheese.</title>
        <authorList>
            <consortium name="US DOE Joint Genome Institute (JGI-PGF)"/>
            <person name="Walter F."/>
            <person name="Albersmeier A."/>
            <person name="Kalinowski J."/>
            <person name="Ruckert C."/>
        </authorList>
    </citation>
    <scope>NUCLEOTIDE SEQUENCE</scope>
    <source>
        <strain evidence="3">CGMCC 1.12997</strain>
    </source>
</reference>
<reference evidence="3" key="2">
    <citation type="submission" date="2020-09" db="EMBL/GenBank/DDBJ databases">
        <authorList>
            <person name="Sun Q."/>
            <person name="Zhou Y."/>
        </authorList>
    </citation>
    <scope>NUCLEOTIDE SEQUENCE</scope>
    <source>
        <strain evidence="3">CGMCC 1.12997</strain>
    </source>
</reference>
<accession>A0A917HBV8</accession>
<dbReference type="Pfam" id="PF13144">
    <property type="entry name" value="ChapFlgA"/>
    <property type="match status" value="1"/>
</dbReference>
<dbReference type="EMBL" id="BMGT01000002">
    <property type="protein sequence ID" value="GGG73857.1"/>
    <property type="molecule type" value="Genomic_DNA"/>
</dbReference>
<keyword evidence="4" id="KW-1185">Reference proteome</keyword>
<dbReference type="Gene3D" id="2.30.30.760">
    <property type="match status" value="1"/>
</dbReference>
<evidence type="ECO:0000256" key="1">
    <source>
        <dbReference type="SAM" id="MobiDB-lite"/>
    </source>
</evidence>
<organism evidence="3 4">
    <name type="scientific">Edaphobacter dinghuensis</name>
    <dbReference type="NCBI Taxonomy" id="1560005"/>
    <lineage>
        <taxon>Bacteria</taxon>
        <taxon>Pseudomonadati</taxon>
        <taxon>Acidobacteriota</taxon>
        <taxon>Terriglobia</taxon>
        <taxon>Terriglobales</taxon>
        <taxon>Acidobacteriaceae</taxon>
        <taxon>Edaphobacter</taxon>
    </lineage>
</organism>
<dbReference type="InterPro" id="IPR017585">
    <property type="entry name" value="SAF_FlgA"/>
</dbReference>
<evidence type="ECO:0000313" key="3">
    <source>
        <dbReference type="EMBL" id="GGG73857.1"/>
    </source>
</evidence>
<evidence type="ECO:0000259" key="2">
    <source>
        <dbReference type="Pfam" id="PF13144"/>
    </source>
</evidence>
<gene>
    <name evidence="3" type="ORF">GCM10011585_15540</name>
</gene>
<sequence>MPNDKGYRVASVRWDPVMRQSWATIVSCGHPEWPSLSLRTAGTDPAVHGLSTQVREEGSPLVRAGDVVELWRQEDLLRIEVSGVAEQSGSMGETIRVRLLRRPGSSQSAEEQFSGVVRGRADVEMQP</sequence>